<feature type="transmembrane region" description="Helical" evidence="1">
    <location>
        <begin position="63"/>
        <end position="84"/>
    </location>
</feature>
<gene>
    <name evidence="2" type="ORF">US90_C0001G0071</name>
</gene>
<accession>A0A0G0K8F8</accession>
<dbReference type="AlphaFoldDB" id="A0A0G0K8F8"/>
<keyword evidence="1" id="KW-1133">Transmembrane helix</keyword>
<name>A0A0G0K8F8_9BACT</name>
<evidence type="ECO:0000256" key="1">
    <source>
        <dbReference type="SAM" id="Phobius"/>
    </source>
</evidence>
<organism evidence="2 3">
    <name type="scientific">Candidatus Shapirobacteria bacterium GW2011_GWE2_38_30</name>
    <dbReference type="NCBI Taxonomy" id="1618490"/>
    <lineage>
        <taxon>Bacteria</taxon>
        <taxon>Candidatus Shapironibacteriota</taxon>
    </lineage>
</organism>
<evidence type="ECO:0000313" key="3">
    <source>
        <dbReference type="Proteomes" id="UP000034406"/>
    </source>
</evidence>
<protein>
    <submittedName>
        <fullName evidence="2">Uncharacterized protein</fullName>
    </submittedName>
</protein>
<feature type="transmembrane region" description="Helical" evidence="1">
    <location>
        <begin position="30"/>
        <end position="51"/>
    </location>
</feature>
<comment type="caution">
    <text evidence="2">The sequence shown here is derived from an EMBL/GenBank/DDBJ whole genome shotgun (WGS) entry which is preliminary data.</text>
</comment>
<dbReference type="EMBL" id="LBUT01000001">
    <property type="protein sequence ID" value="KKQ71740.1"/>
    <property type="molecule type" value="Genomic_DNA"/>
</dbReference>
<proteinExistence type="predicted"/>
<sequence length="96" mass="10122">MALTLPGYQGSGFKFENKTVGDVISALLPYVYVFAGLALLVMLILGGITLMTSAGDQGKTKTGYGMITGGLIGFLLVFISYFVVQIVQVVLGVKIL</sequence>
<reference evidence="2 3" key="1">
    <citation type="journal article" date="2015" name="Nature">
        <title>rRNA introns, odd ribosomes, and small enigmatic genomes across a large radiation of phyla.</title>
        <authorList>
            <person name="Brown C.T."/>
            <person name="Hug L.A."/>
            <person name="Thomas B.C."/>
            <person name="Sharon I."/>
            <person name="Castelle C.J."/>
            <person name="Singh A."/>
            <person name="Wilkins M.J."/>
            <person name="Williams K.H."/>
            <person name="Banfield J.F."/>
        </authorList>
    </citation>
    <scope>NUCLEOTIDE SEQUENCE [LARGE SCALE GENOMIC DNA]</scope>
</reference>
<evidence type="ECO:0000313" key="2">
    <source>
        <dbReference type="EMBL" id="KKQ71740.1"/>
    </source>
</evidence>
<keyword evidence="1" id="KW-0472">Membrane</keyword>
<dbReference type="Proteomes" id="UP000034406">
    <property type="component" value="Unassembled WGS sequence"/>
</dbReference>
<dbReference type="STRING" id="1618490.US90_C0001G0071"/>
<keyword evidence="1" id="KW-0812">Transmembrane</keyword>